<name>A0AAP6BI34_9ACTN</name>
<dbReference type="GeneID" id="69805629"/>
<dbReference type="Proteomes" id="UP001272987">
    <property type="component" value="Unassembled WGS sequence"/>
</dbReference>
<dbReference type="RefSeq" id="WP_010351355.1">
    <property type="nucleotide sequence ID" value="NZ_BCMK01000090.1"/>
</dbReference>
<evidence type="ECO:0000313" key="3">
    <source>
        <dbReference type="Proteomes" id="UP001272987"/>
    </source>
</evidence>
<accession>A0AAP6BI34</accession>
<organism evidence="1 4">
    <name type="scientific">Streptomyces acidiscabies</name>
    <dbReference type="NCBI Taxonomy" id="42234"/>
    <lineage>
        <taxon>Bacteria</taxon>
        <taxon>Bacillati</taxon>
        <taxon>Actinomycetota</taxon>
        <taxon>Actinomycetes</taxon>
        <taxon>Kitasatosporales</taxon>
        <taxon>Streptomycetaceae</taxon>
        <taxon>Streptomyces</taxon>
    </lineage>
</organism>
<evidence type="ECO:0000313" key="1">
    <source>
        <dbReference type="EMBL" id="MDX2965160.1"/>
    </source>
</evidence>
<evidence type="ECO:0000313" key="4">
    <source>
        <dbReference type="Proteomes" id="UP001282288"/>
    </source>
</evidence>
<dbReference type="GO" id="GO:0003677">
    <property type="term" value="F:DNA binding"/>
    <property type="evidence" value="ECO:0007669"/>
    <property type="project" value="InterPro"/>
</dbReference>
<evidence type="ECO:0000313" key="2">
    <source>
        <dbReference type="EMBL" id="MDX3023610.1"/>
    </source>
</evidence>
<dbReference type="InterPro" id="IPR010982">
    <property type="entry name" value="Lambda_DNA-bd_dom_sf"/>
</dbReference>
<keyword evidence="3" id="KW-1185">Reference proteome</keyword>
<dbReference type="Pfam" id="PF13560">
    <property type="entry name" value="HTH_31"/>
    <property type="match status" value="1"/>
</dbReference>
<gene>
    <name evidence="1" type="ORF">PV399_36355</name>
    <name evidence="2" type="ORF">PV666_37925</name>
</gene>
<dbReference type="SUPFAM" id="SSF47413">
    <property type="entry name" value="lambda repressor-like DNA-binding domains"/>
    <property type="match status" value="1"/>
</dbReference>
<reference evidence="1 3" key="1">
    <citation type="journal article" date="2023" name="Microb. Genom.">
        <title>Mesoterricola silvestris gen. nov., sp. nov., Mesoterricola sediminis sp. nov., Geothrix oryzae sp. nov., Geothrix edaphica sp. nov., Geothrix rubra sp. nov., and Geothrix limicola sp. nov., six novel members of Acidobacteriota isolated from soils.</title>
        <authorList>
            <person name="Weisberg A.J."/>
            <person name="Pearce E."/>
            <person name="Kramer C.G."/>
            <person name="Chang J.H."/>
            <person name="Clarke C.R."/>
        </authorList>
    </citation>
    <scope>NUCLEOTIDE SEQUENCE</scope>
    <source>
        <strain evidence="2 3">NB05-1H</strain>
        <strain evidence="1">NRRL_B-16521</strain>
    </source>
</reference>
<dbReference type="EMBL" id="JARAWP010000028">
    <property type="protein sequence ID" value="MDX3023610.1"/>
    <property type="molecule type" value="Genomic_DNA"/>
</dbReference>
<dbReference type="Proteomes" id="UP001282288">
    <property type="component" value="Unassembled WGS sequence"/>
</dbReference>
<dbReference type="EMBL" id="JARAWC010000038">
    <property type="protein sequence ID" value="MDX2965160.1"/>
    <property type="molecule type" value="Genomic_DNA"/>
</dbReference>
<sequence>MGLRYYRRTAKLTRADAATVLGRENTRLSRVETGQYRTKSTEVGTLLPAYANVLPSPYAYALISSSPCASTQKTPGALAQVRQGRREILTCSDNPTELRTVID</sequence>
<proteinExistence type="predicted"/>
<protein>
    <submittedName>
        <fullName evidence="1">Helix-turn-helix domain-containing protein</fullName>
    </submittedName>
</protein>
<comment type="caution">
    <text evidence="1">The sequence shown here is derived from an EMBL/GenBank/DDBJ whole genome shotgun (WGS) entry which is preliminary data.</text>
</comment>
<dbReference type="AlphaFoldDB" id="A0AAP6BI34"/>